<dbReference type="GO" id="GO:0000155">
    <property type="term" value="F:phosphorelay sensor kinase activity"/>
    <property type="evidence" value="ECO:0007669"/>
    <property type="project" value="InterPro"/>
</dbReference>
<keyword evidence="12" id="KW-0902">Two-component regulatory system</keyword>
<gene>
    <name evidence="17" type="primary">crdS</name>
    <name evidence="17" type="ordered locus">HMU13800</name>
</gene>
<evidence type="ECO:0000256" key="10">
    <source>
        <dbReference type="ARBA" id="ARBA00022840"/>
    </source>
</evidence>
<dbReference type="SMART" id="SM00387">
    <property type="entry name" value="HATPase_c"/>
    <property type="match status" value="1"/>
</dbReference>
<dbReference type="InterPro" id="IPR003661">
    <property type="entry name" value="HisK_dim/P_dom"/>
</dbReference>
<evidence type="ECO:0000256" key="11">
    <source>
        <dbReference type="ARBA" id="ARBA00022989"/>
    </source>
</evidence>
<comment type="subcellular location">
    <subcellularLocation>
        <location evidence="2">Cell membrane</location>
        <topology evidence="2">Multi-pass membrane protein</topology>
    </subcellularLocation>
</comment>
<dbReference type="SUPFAM" id="SSF55874">
    <property type="entry name" value="ATPase domain of HSP90 chaperone/DNA topoisomerase II/histidine kinase"/>
    <property type="match status" value="1"/>
</dbReference>
<dbReference type="SMART" id="SM00388">
    <property type="entry name" value="HisKA"/>
    <property type="match status" value="1"/>
</dbReference>
<keyword evidence="13 15" id="KW-0472">Membrane</keyword>
<evidence type="ECO:0000256" key="6">
    <source>
        <dbReference type="ARBA" id="ARBA00022679"/>
    </source>
</evidence>
<dbReference type="PANTHER" id="PTHR45528:SF1">
    <property type="entry name" value="SENSOR HISTIDINE KINASE CPXA"/>
    <property type="match status" value="1"/>
</dbReference>
<name>D3UJF7_HELM1</name>
<keyword evidence="4" id="KW-1003">Cell membrane</keyword>
<dbReference type="PANTHER" id="PTHR45528">
    <property type="entry name" value="SENSOR HISTIDINE KINASE CPXA"/>
    <property type="match status" value="1"/>
</dbReference>
<evidence type="ECO:0000256" key="4">
    <source>
        <dbReference type="ARBA" id="ARBA00022475"/>
    </source>
</evidence>
<dbReference type="SUPFAM" id="SSF47384">
    <property type="entry name" value="Homodimeric domain of signal transducing histidine kinase"/>
    <property type="match status" value="1"/>
</dbReference>
<dbReference type="GO" id="GO:0005524">
    <property type="term" value="F:ATP binding"/>
    <property type="evidence" value="ECO:0007669"/>
    <property type="project" value="UniProtKB-KW"/>
</dbReference>
<evidence type="ECO:0000256" key="8">
    <source>
        <dbReference type="ARBA" id="ARBA00022741"/>
    </source>
</evidence>
<evidence type="ECO:0000256" key="13">
    <source>
        <dbReference type="ARBA" id="ARBA00023136"/>
    </source>
</evidence>
<keyword evidence="11 15" id="KW-1133">Transmembrane helix</keyword>
<evidence type="ECO:0000256" key="7">
    <source>
        <dbReference type="ARBA" id="ARBA00022692"/>
    </source>
</evidence>
<evidence type="ECO:0000256" key="14">
    <source>
        <dbReference type="SAM" id="MobiDB-lite"/>
    </source>
</evidence>
<comment type="catalytic activity">
    <reaction evidence="1">
        <text>ATP + protein L-histidine = ADP + protein N-phospho-L-histidine.</text>
        <dbReference type="EC" id="2.7.13.3"/>
    </reaction>
</comment>
<keyword evidence="10" id="KW-0067">ATP-binding</keyword>
<dbReference type="Pfam" id="PF00512">
    <property type="entry name" value="HisKA"/>
    <property type="match status" value="1"/>
</dbReference>
<keyword evidence="6" id="KW-0808">Transferase</keyword>
<dbReference type="GO" id="GO:0005886">
    <property type="term" value="C:plasma membrane"/>
    <property type="evidence" value="ECO:0007669"/>
    <property type="project" value="UniProtKB-SubCell"/>
</dbReference>
<keyword evidence="5" id="KW-0597">Phosphoprotein</keyword>
<accession>D3UJF7</accession>
<dbReference type="InterPro" id="IPR036097">
    <property type="entry name" value="HisK_dim/P_sf"/>
</dbReference>
<evidence type="ECO:0000256" key="1">
    <source>
        <dbReference type="ARBA" id="ARBA00000085"/>
    </source>
</evidence>
<feature type="compositionally biased region" description="Low complexity" evidence="14">
    <location>
        <begin position="73"/>
        <end position="84"/>
    </location>
</feature>
<dbReference type="InterPro" id="IPR036890">
    <property type="entry name" value="HATPase_C_sf"/>
</dbReference>
<proteinExistence type="predicted"/>
<keyword evidence="18" id="KW-1185">Reference proteome</keyword>
<keyword evidence="7 15" id="KW-0812">Transmembrane</keyword>
<dbReference type="Pfam" id="PF02518">
    <property type="entry name" value="HATPase_c"/>
    <property type="match status" value="1"/>
</dbReference>
<dbReference type="EMBL" id="FN555004">
    <property type="protein sequence ID" value="CBG40633.1"/>
    <property type="molecule type" value="Genomic_DNA"/>
</dbReference>
<evidence type="ECO:0000256" key="2">
    <source>
        <dbReference type="ARBA" id="ARBA00004651"/>
    </source>
</evidence>
<dbReference type="EC" id="2.7.13.3" evidence="3"/>
<dbReference type="InterPro" id="IPR005467">
    <property type="entry name" value="His_kinase_dom"/>
</dbReference>
<dbReference type="KEGG" id="hms:HMU13800"/>
<evidence type="ECO:0000259" key="16">
    <source>
        <dbReference type="PROSITE" id="PS50109"/>
    </source>
</evidence>
<dbReference type="AlphaFoldDB" id="D3UJF7"/>
<dbReference type="Gene3D" id="1.10.287.130">
    <property type="match status" value="1"/>
</dbReference>
<evidence type="ECO:0000313" key="18">
    <source>
        <dbReference type="Proteomes" id="UP000001522"/>
    </source>
</evidence>
<dbReference type="Gene3D" id="3.30.565.10">
    <property type="entry name" value="Histidine kinase-like ATPase, C-terminal domain"/>
    <property type="match status" value="1"/>
</dbReference>
<protein>
    <recommendedName>
        <fullName evidence="3">histidine kinase</fullName>
        <ecNumber evidence="3">2.7.13.3</ecNumber>
    </recommendedName>
</protein>
<dbReference type="InterPro" id="IPR050398">
    <property type="entry name" value="HssS/ArlS-like"/>
</dbReference>
<organism evidence="17 18">
    <name type="scientific">Helicobacter mustelae (strain ATCC 43772 / CCUG 25715 / CIP 103759 / LMG 18044 / NCTC 12198 / R85-136P)</name>
    <name type="common">Campylobacter mustelae</name>
    <dbReference type="NCBI Taxonomy" id="679897"/>
    <lineage>
        <taxon>Bacteria</taxon>
        <taxon>Pseudomonadati</taxon>
        <taxon>Campylobacterota</taxon>
        <taxon>Epsilonproteobacteria</taxon>
        <taxon>Campylobacterales</taxon>
        <taxon>Helicobacteraceae</taxon>
        <taxon>Helicobacter</taxon>
    </lineage>
</organism>
<dbReference type="Proteomes" id="UP000001522">
    <property type="component" value="Chromosome"/>
</dbReference>
<keyword evidence="8" id="KW-0547">Nucleotide-binding</keyword>
<dbReference type="eggNOG" id="COG2205">
    <property type="taxonomic scope" value="Bacteria"/>
</dbReference>
<keyword evidence="9" id="KW-0418">Kinase</keyword>
<feature type="region of interest" description="Disordered" evidence="14">
    <location>
        <begin position="73"/>
        <end position="105"/>
    </location>
</feature>
<evidence type="ECO:0000256" key="3">
    <source>
        <dbReference type="ARBA" id="ARBA00012438"/>
    </source>
</evidence>
<dbReference type="CDD" id="cd00082">
    <property type="entry name" value="HisKA"/>
    <property type="match status" value="1"/>
</dbReference>
<evidence type="ECO:0000256" key="9">
    <source>
        <dbReference type="ARBA" id="ARBA00022777"/>
    </source>
</evidence>
<feature type="transmembrane region" description="Helical" evidence="15">
    <location>
        <begin position="6"/>
        <end position="22"/>
    </location>
</feature>
<dbReference type="HOGENOM" id="CLU_000445_89_10_7"/>
<feature type="domain" description="Histidine kinase" evidence="16">
    <location>
        <begin position="215"/>
        <end position="409"/>
    </location>
</feature>
<reference evidence="17 18" key="1">
    <citation type="journal article" date="2010" name="BMC Genomics">
        <title>Comparative genomics and proteomics of Helicobacter mustelae, an ulcerogenic and carcinogenic gastric pathogen.</title>
        <authorList>
            <person name="O'Toole P.W."/>
            <person name="Snelling W.J."/>
            <person name="Canchaya C."/>
            <person name="Forde B.M."/>
            <person name="Hardie K.R."/>
            <person name="Josenhans C."/>
            <person name="Graham R.L.J."/>
            <person name="McMullan G."/>
            <person name="Parkhill J."/>
            <person name="Belda E."/>
            <person name="Bentley S.D."/>
        </authorList>
    </citation>
    <scope>NUCLEOTIDE SEQUENCE [LARGE SCALE GENOMIC DNA]</scope>
    <source>
        <strain evidence="18">ATCC 43772 / LMG 18044 / NCTC 12198 / 12198</strain>
    </source>
</reference>
<evidence type="ECO:0000313" key="17">
    <source>
        <dbReference type="EMBL" id="CBG40633.1"/>
    </source>
</evidence>
<evidence type="ECO:0000256" key="15">
    <source>
        <dbReference type="SAM" id="Phobius"/>
    </source>
</evidence>
<evidence type="ECO:0000256" key="5">
    <source>
        <dbReference type="ARBA" id="ARBA00022553"/>
    </source>
</evidence>
<dbReference type="STRING" id="679897.HMU13800"/>
<dbReference type="InterPro" id="IPR003594">
    <property type="entry name" value="HATPase_dom"/>
</dbReference>
<sequence length="409" mass="46452">MGFYISSSLILIIGIVFLVFVIEKNQIQKNAYNQMLLQSSKIAQIATFEHMSGRRVFDPKILQGLTAQISSSISQSPSHKNSPSLPFEKNTPGHNLHDSQQNPMPQNGSKIQISLFDANKKNLYGNLPFIESKKRFFVQGHHAYLLDNSAFGHLGIAWILIQRDFGEETARLIFFLVLGAGISLGLVLVFGVILGRMFLQPVRQGLELLDHFIKDITHELNTPISALLMSANSLKNGVNNRKLSRIEQACKRIEFLYNNLTFLFLGEAGEQKEHIDFLALLGLRLEMFEEHFLSKSLRIQTDLSPCVLFADRESITRMLDNLLSNAIKYNEQNGRIFIALSATRLRIQNSGELIDPSIKDQIKMRYFRQNSRTKGYGIGLDIVQKVALSHHYTFVISTQDNLNTFEIFF</sequence>
<dbReference type="PROSITE" id="PS50109">
    <property type="entry name" value="HIS_KIN"/>
    <property type="match status" value="1"/>
</dbReference>
<feature type="transmembrane region" description="Helical" evidence="15">
    <location>
        <begin position="173"/>
        <end position="194"/>
    </location>
</feature>
<evidence type="ECO:0000256" key="12">
    <source>
        <dbReference type="ARBA" id="ARBA00023012"/>
    </source>
</evidence>